<dbReference type="AlphaFoldDB" id="A0A0V1LZ17"/>
<keyword evidence="2" id="KW-1185">Reference proteome</keyword>
<evidence type="ECO:0000313" key="1">
    <source>
        <dbReference type="EMBL" id="KRZ64450.1"/>
    </source>
</evidence>
<feature type="non-terminal residue" evidence="1">
    <location>
        <position position="47"/>
    </location>
</feature>
<evidence type="ECO:0000313" key="2">
    <source>
        <dbReference type="Proteomes" id="UP000054843"/>
    </source>
</evidence>
<name>A0A0V1LZ17_9BILA</name>
<dbReference type="EMBL" id="JYDO01001083">
    <property type="protein sequence ID" value="KRZ64450.1"/>
    <property type="molecule type" value="Genomic_DNA"/>
</dbReference>
<proteinExistence type="predicted"/>
<dbReference type="Proteomes" id="UP000054843">
    <property type="component" value="Unassembled WGS sequence"/>
</dbReference>
<comment type="caution">
    <text evidence="1">The sequence shown here is derived from an EMBL/GenBank/DDBJ whole genome shotgun (WGS) entry which is preliminary data.</text>
</comment>
<organism evidence="1 2">
    <name type="scientific">Trichinella papuae</name>
    <dbReference type="NCBI Taxonomy" id="268474"/>
    <lineage>
        <taxon>Eukaryota</taxon>
        <taxon>Metazoa</taxon>
        <taxon>Ecdysozoa</taxon>
        <taxon>Nematoda</taxon>
        <taxon>Enoplea</taxon>
        <taxon>Dorylaimia</taxon>
        <taxon>Trichinellida</taxon>
        <taxon>Trichinellidae</taxon>
        <taxon>Trichinella</taxon>
    </lineage>
</organism>
<gene>
    <name evidence="1" type="ORF">T10_11091</name>
</gene>
<feature type="non-terminal residue" evidence="1">
    <location>
        <position position="1"/>
    </location>
</feature>
<sequence>LYCAWTADQQYYYYLSILCISASILHEKNHCSCFCHIHNGISKSICL</sequence>
<protein>
    <submittedName>
        <fullName evidence="1">Uncharacterized protein</fullName>
    </submittedName>
</protein>
<reference evidence="1 2" key="1">
    <citation type="submission" date="2015-01" db="EMBL/GenBank/DDBJ databases">
        <title>Evolution of Trichinella species and genotypes.</title>
        <authorList>
            <person name="Korhonen P.K."/>
            <person name="Edoardo P."/>
            <person name="Giuseppe L.R."/>
            <person name="Gasser R.B."/>
        </authorList>
    </citation>
    <scope>NUCLEOTIDE SEQUENCE [LARGE SCALE GENOMIC DNA]</scope>
    <source>
        <strain evidence="1">ISS1980</strain>
    </source>
</reference>
<accession>A0A0V1LZ17</accession>